<evidence type="ECO:0000313" key="1">
    <source>
        <dbReference type="EMBL" id="CAE2228568.1"/>
    </source>
</evidence>
<organism evidence="1">
    <name type="scientific">Vannella robusta</name>
    <dbReference type="NCBI Taxonomy" id="1487602"/>
    <lineage>
        <taxon>Eukaryota</taxon>
        <taxon>Amoebozoa</taxon>
        <taxon>Discosea</taxon>
        <taxon>Flabellinia</taxon>
        <taxon>Vannellidae</taxon>
        <taxon>Vannella</taxon>
    </lineage>
</organism>
<protein>
    <submittedName>
        <fullName evidence="1">Uncharacterized protein</fullName>
    </submittedName>
</protein>
<dbReference type="AlphaFoldDB" id="A0A7S4ML61"/>
<proteinExistence type="predicted"/>
<dbReference type="EMBL" id="HBKP01017154">
    <property type="protein sequence ID" value="CAE2228568.1"/>
    <property type="molecule type" value="Transcribed_RNA"/>
</dbReference>
<gene>
    <name evidence="1" type="ORF">VSP0166_LOCUS12153</name>
</gene>
<reference evidence="1" key="1">
    <citation type="submission" date="2021-01" db="EMBL/GenBank/DDBJ databases">
        <authorList>
            <person name="Corre E."/>
            <person name="Pelletier E."/>
            <person name="Niang G."/>
            <person name="Scheremetjew M."/>
            <person name="Finn R."/>
            <person name="Kale V."/>
            <person name="Holt S."/>
            <person name="Cochrane G."/>
            <person name="Meng A."/>
            <person name="Brown T."/>
            <person name="Cohen L."/>
        </authorList>
    </citation>
    <scope>NUCLEOTIDE SEQUENCE</scope>
    <source>
        <strain evidence="1">DIVA3 518/3/11/1/6</strain>
    </source>
</reference>
<sequence length="189" mass="21431">MYKTKMLRFVRDAPCALAPILVTVKIVPMMSATEISCSSRVQFDDSPALEKKIYLTNPGEYADVSLLPRYIKEKGVKKPCCRVVISIDGNKMKQWMVTVYNPHYGSRLKRDSSNKGMFFSRTKMGWVASQMVLPKIALNHRAIVSDYSDSKECIKGLPIPDCDWEALFQQLDDVPNDVSWSLDPISCNK</sequence>
<accession>A0A7S4ML61</accession>
<name>A0A7S4ML61_9EUKA</name>